<dbReference type="AlphaFoldDB" id="A0A286TCV4"/>
<evidence type="ECO:0000313" key="3">
    <source>
        <dbReference type="Proteomes" id="UP000262177"/>
    </source>
</evidence>
<keyword evidence="1" id="KW-0472">Membrane</keyword>
<name>A0A286TCV4_BIFBI</name>
<evidence type="ECO:0000313" key="2">
    <source>
        <dbReference type="EMBL" id="BBA48038.1"/>
    </source>
</evidence>
<evidence type="ECO:0000256" key="1">
    <source>
        <dbReference type="SAM" id="Phobius"/>
    </source>
</evidence>
<reference evidence="2 3" key="1">
    <citation type="journal article" date="2017" name="Biosci. Biotechnol. Biochem.">
        <title>Identification and characterization of a sulfoglycosidase from Bifidobacterium bifidum implicated in mucin glycan utilization.</title>
        <authorList>
            <person name="Katoh T."/>
            <person name="Maeshibu T."/>
            <person name="Kikkawa K."/>
            <person name="Gotoh A."/>
            <person name="Tomabechi Y."/>
            <person name="Nakamura M."/>
            <person name="Liao W.-H."/>
            <person name="Yamaguchi M."/>
            <person name="Ashida H."/>
            <person name="Yamamoto K."/>
            <person name="Katayama T."/>
        </authorList>
    </citation>
    <scope>NUCLEOTIDE SEQUENCE [LARGE SCALE GENOMIC DNA]</scope>
    <source>
        <strain evidence="2 3">JCM 7004</strain>
    </source>
</reference>
<organism evidence="2 3">
    <name type="scientific">Bifidobacterium bifidum LMG 13195</name>
    <dbReference type="NCBI Taxonomy" id="1207542"/>
    <lineage>
        <taxon>Bacteria</taxon>
        <taxon>Bacillati</taxon>
        <taxon>Actinomycetota</taxon>
        <taxon>Actinomycetes</taxon>
        <taxon>Bifidobacteriales</taxon>
        <taxon>Bifidobacteriaceae</taxon>
        <taxon>Bifidobacterium</taxon>
    </lineage>
</organism>
<keyword evidence="1" id="KW-0812">Transmembrane</keyword>
<feature type="transmembrane region" description="Helical" evidence="1">
    <location>
        <begin position="6"/>
        <end position="27"/>
    </location>
</feature>
<sequence>MTIEILGIALPYLAALMYYLLSNSVLFDFEKHTLDYYIPSAH</sequence>
<dbReference type="EMBL" id="AP018131">
    <property type="protein sequence ID" value="BBA48038.1"/>
    <property type="molecule type" value="Genomic_DNA"/>
</dbReference>
<gene>
    <name evidence="2" type="ORF">BBJK_01505</name>
</gene>
<keyword evidence="1" id="KW-1133">Transmembrane helix</keyword>
<dbReference type="Proteomes" id="UP000262177">
    <property type="component" value="Chromosome"/>
</dbReference>
<proteinExistence type="predicted"/>
<protein>
    <submittedName>
        <fullName evidence="2">Uncharacterized protein</fullName>
    </submittedName>
</protein>
<accession>A0A286TCV4</accession>